<evidence type="ECO:0000313" key="1">
    <source>
        <dbReference type="EMBL" id="KAA0024804.1"/>
    </source>
</evidence>
<dbReference type="AlphaFoldDB" id="A0A5A7SGQ9"/>
<dbReference type="SMART" id="SM00855">
    <property type="entry name" value="PGAM"/>
    <property type="match status" value="1"/>
</dbReference>
<dbReference type="InterPro" id="IPR050275">
    <property type="entry name" value="PGM_Phosphatase"/>
</dbReference>
<dbReference type="SUPFAM" id="SSF53254">
    <property type="entry name" value="Phosphoglycerate mutase-like"/>
    <property type="match status" value="1"/>
</dbReference>
<organism evidence="1 2">
    <name type="scientific">Antrihabitans cavernicola</name>
    <dbReference type="NCBI Taxonomy" id="2495913"/>
    <lineage>
        <taxon>Bacteria</taxon>
        <taxon>Bacillati</taxon>
        <taxon>Actinomycetota</taxon>
        <taxon>Actinomycetes</taxon>
        <taxon>Mycobacteriales</taxon>
        <taxon>Nocardiaceae</taxon>
        <taxon>Antrihabitans</taxon>
    </lineage>
</organism>
<dbReference type="EMBL" id="VLNY01000001">
    <property type="protein sequence ID" value="KAA0024804.1"/>
    <property type="molecule type" value="Genomic_DNA"/>
</dbReference>
<gene>
    <name evidence="1" type="ORF">FOY51_02405</name>
</gene>
<reference evidence="1 2" key="1">
    <citation type="submission" date="2019-07" db="EMBL/GenBank/DDBJ databases">
        <title>Rhodococcus cavernicolus sp. nov., isolated from a cave.</title>
        <authorList>
            <person name="Lee S.D."/>
        </authorList>
    </citation>
    <scope>NUCLEOTIDE SEQUENCE [LARGE SCALE GENOMIC DNA]</scope>
    <source>
        <strain evidence="1 2">C1-24</strain>
    </source>
</reference>
<dbReference type="PANTHER" id="PTHR48100:SF62">
    <property type="entry name" value="GLUCOSYL-3-PHOSPHOGLYCERATE PHOSPHATASE"/>
    <property type="match status" value="1"/>
</dbReference>
<dbReference type="Gene3D" id="3.40.50.1240">
    <property type="entry name" value="Phosphoglycerate mutase-like"/>
    <property type="match status" value="1"/>
</dbReference>
<dbReference type="InterPro" id="IPR029033">
    <property type="entry name" value="His_PPase_superfam"/>
</dbReference>
<accession>A0A5A7SGQ9</accession>
<keyword evidence="2" id="KW-1185">Reference proteome</keyword>
<dbReference type="CDD" id="cd07067">
    <property type="entry name" value="HP_PGM_like"/>
    <property type="match status" value="1"/>
</dbReference>
<dbReference type="OrthoDB" id="5241674at2"/>
<protein>
    <submittedName>
        <fullName evidence="1">Histidine phosphatase family protein</fullName>
    </submittedName>
</protein>
<comment type="caution">
    <text evidence="1">The sequence shown here is derived from an EMBL/GenBank/DDBJ whole genome shotgun (WGS) entry which is preliminary data.</text>
</comment>
<dbReference type="InterPro" id="IPR013078">
    <property type="entry name" value="His_Pase_superF_clade-1"/>
</dbReference>
<sequence length="206" mass="22360">MQLLLIRHALPLRIDNAADGANPALAELGAEQAQRVPDALARHRISRVVSSPQLRAQQTAAPTALGLRLPVDLVPGIAEYDHGTSSYVPIEEAKTEFRAQYDRIKRGDLPEGVDPQAFITRVVDAVAGIAAAADHSETVAAFAHGGVINAYLQNVLDTPRTLMFPIDYCSITRILFSRSGRRTVAAVNETAHVWDLLPRNIAEREG</sequence>
<proteinExistence type="predicted"/>
<dbReference type="RefSeq" id="WP_149428579.1">
    <property type="nucleotide sequence ID" value="NZ_VLNY01000001.1"/>
</dbReference>
<dbReference type="GO" id="GO:0005737">
    <property type="term" value="C:cytoplasm"/>
    <property type="evidence" value="ECO:0007669"/>
    <property type="project" value="TreeGrafter"/>
</dbReference>
<dbReference type="GO" id="GO:0016791">
    <property type="term" value="F:phosphatase activity"/>
    <property type="evidence" value="ECO:0007669"/>
    <property type="project" value="TreeGrafter"/>
</dbReference>
<name>A0A5A7SGQ9_9NOCA</name>
<dbReference type="Proteomes" id="UP000322244">
    <property type="component" value="Unassembled WGS sequence"/>
</dbReference>
<dbReference type="PANTHER" id="PTHR48100">
    <property type="entry name" value="BROAD-SPECIFICITY PHOSPHATASE YOR283W-RELATED"/>
    <property type="match status" value="1"/>
</dbReference>
<evidence type="ECO:0000313" key="2">
    <source>
        <dbReference type="Proteomes" id="UP000322244"/>
    </source>
</evidence>
<dbReference type="Pfam" id="PF00300">
    <property type="entry name" value="His_Phos_1"/>
    <property type="match status" value="1"/>
</dbReference>